<dbReference type="KEGG" id="ccro:CMC5_065200"/>
<dbReference type="PROSITE" id="PS00061">
    <property type="entry name" value="ADH_SHORT"/>
    <property type="match status" value="1"/>
</dbReference>
<proteinExistence type="inferred from homology"/>
<evidence type="ECO:0000256" key="1">
    <source>
        <dbReference type="ARBA" id="ARBA00006484"/>
    </source>
</evidence>
<evidence type="ECO:0000256" key="2">
    <source>
        <dbReference type="ARBA" id="ARBA00023002"/>
    </source>
</evidence>
<evidence type="ECO:0000313" key="5">
    <source>
        <dbReference type="Proteomes" id="UP000067626"/>
    </source>
</evidence>
<dbReference type="PANTHER" id="PTHR44196">
    <property type="entry name" value="DEHYDROGENASE/REDUCTASE SDR FAMILY MEMBER 7B"/>
    <property type="match status" value="1"/>
</dbReference>
<dbReference type="STRING" id="52.CMC5_065200"/>
<dbReference type="AlphaFoldDB" id="A0A0K1ENR8"/>
<protein>
    <submittedName>
        <fullName evidence="4">Short-chain dehydrogenase</fullName>
    </submittedName>
</protein>
<dbReference type="Pfam" id="PF00106">
    <property type="entry name" value="adh_short"/>
    <property type="match status" value="1"/>
</dbReference>
<name>A0A0K1ENR8_CHOCO</name>
<dbReference type="InterPro" id="IPR036291">
    <property type="entry name" value="NAD(P)-bd_dom_sf"/>
</dbReference>
<dbReference type="GO" id="GO:0016020">
    <property type="term" value="C:membrane"/>
    <property type="evidence" value="ECO:0007669"/>
    <property type="project" value="TreeGrafter"/>
</dbReference>
<accession>A0A0K1ENR8</accession>
<evidence type="ECO:0000259" key="3">
    <source>
        <dbReference type="SMART" id="SM00822"/>
    </source>
</evidence>
<dbReference type="PANTHER" id="PTHR44196:SF1">
    <property type="entry name" value="DEHYDROGENASE_REDUCTASE SDR FAMILY MEMBER 7B"/>
    <property type="match status" value="1"/>
</dbReference>
<dbReference type="Proteomes" id="UP000067626">
    <property type="component" value="Chromosome"/>
</dbReference>
<reference evidence="4 5" key="1">
    <citation type="submission" date="2015-07" db="EMBL/GenBank/DDBJ databases">
        <title>Genome analysis of myxobacterium Chondromyces crocatus Cm c5 reveals a high potential for natural compound synthesis and the genetic basis for the loss of fruiting body formation.</title>
        <authorList>
            <person name="Zaburannyi N."/>
            <person name="Bunk B."/>
            <person name="Maier J."/>
            <person name="Overmann J."/>
            <person name="Mueller R."/>
        </authorList>
    </citation>
    <scope>NUCLEOTIDE SEQUENCE [LARGE SCALE GENOMIC DNA]</scope>
    <source>
        <strain evidence="4 5">Cm c5</strain>
    </source>
</reference>
<keyword evidence="5" id="KW-1185">Reference proteome</keyword>
<sequence length="265" mass="28074">MGGHMRGKVVLITGASSGIGAALAREVVQRGARPVLVARRSERLEELSRELENAGGKSLPVTCDIRKEGEIERAVGAAREVFGGIDVVVANAGFGVLGRVEALTLDDVQRQFETNVLGMMRTIQATLGDVRQSRGCLALVGSMSAYMPLPGFAAYNMSKAAVKALADTLRLELLRDGVAVLHVVPGLVHSELPKVDNHGVFDESRVDPVVRLRVPAQEAAREIVDAIAARRDEAVITRHGRVLAAMARYAPGLTGAALGMAAKRG</sequence>
<organism evidence="4 5">
    <name type="scientific">Chondromyces crocatus</name>
    <dbReference type="NCBI Taxonomy" id="52"/>
    <lineage>
        <taxon>Bacteria</taxon>
        <taxon>Pseudomonadati</taxon>
        <taxon>Myxococcota</taxon>
        <taxon>Polyangia</taxon>
        <taxon>Polyangiales</taxon>
        <taxon>Polyangiaceae</taxon>
        <taxon>Chondromyces</taxon>
    </lineage>
</organism>
<dbReference type="GO" id="GO:0016491">
    <property type="term" value="F:oxidoreductase activity"/>
    <property type="evidence" value="ECO:0007669"/>
    <property type="project" value="UniProtKB-KW"/>
</dbReference>
<dbReference type="InterPro" id="IPR020904">
    <property type="entry name" value="Sc_DH/Rdtase_CS"/>
</dbReference>
<dbReference type="EMBL" id="CP012159">
    <property type="protein sequence ID" value="AKT42297.1"/>
    <property type="molecule type" value="Genomic_DNA"/>
</dbReference>
<keyword evidence="2" id="KW-0560">Oxidoreductase</keyword>
<feature type="domain" description="Ketoreductase" evidence="3">
    <location>
        <begin position="8"/>
        <end position="190"/>
    </location>
</feature>
<dbReference type="SUPFAM" id="SSF51735">
    <property type="entry name" value="NAD(P)-binding Rossmann-fold domains"/>
    <property type="match status" value="1"/>
</dbReference>
<evidence type="ECO:0000313" key="4">
    <source>
        <dbReference type="EMBL" id="AKT42297.1"/>
    </source>
</evidence>
<comment type="similarity">
    <text evidence="1">Belongs to the short-chain dehydrogenases/reductases (SDR) family.</text>
</comment>
<dbReference type="SMART" id="SM00822">
    <property type="entry name" value="PKS_KR"/>
    <property type="match status" value="1"/>
</dbReference>
<dbReference type="Gene3D" id="3.40.50.720">
    <property type="entry name" value="NAD(P)-binding Rossmann-like Domain"/>
    <property type="match status" value="1"/>
</dbReference>
<dbReference type="PRINTS" id="PR00081">
    <property type="entry name" value="GDHRDH"/>
</dbReference>
<dbReference type="OrthoDB" id="9790266at2"/>
<gene>
    <name evidence="4" type="ORF">CMC5_065200</name>
</gene>
<dbReference type="InterPro" id="IPR057326">
    <property type="entry name" value="KR_dom"/>
</dbReference>
<dbReference type="InterPro" id="IPR002347">
    <property type="entry name" value="SDR_fam"/>
</dbReference>